<accession>A0A061FHC8</accession>
<dbReference type="InParanoid" id="A0A061FHC8"/>
<evidence type="ECO:0000313" key="1">
    <source>
        <dbReference type="EMBL" id="EOY16481.1"/>
    </source>
</evidence>
<dbReference type="Proteomes" id="UP000026915">
    <property type="component" value="Chromosome 8"/>
</dbReference>
<dbReference type="EMBL" id="CM001886">
    <property type="protein sequence ID" value="EOY16481.1"/>
    <property type="molecule type" value="Genomic_DNA"/>
</dbReference>
<reference evidence="1 2" key="1">
    <citation type="journal article" date="2013" name="Genome Biol.">
        <title>The genome sequence of the most widely cultivated cacao type and its use to identify candidate genes regulating pod color.</title>
        <authorList>
            <person name="Motamayor J.C."/>
            <person name="Mockaitis K."/>
            <person name="Schmutz J."/>
            <person name="Haiminen N."/>
            <person name="Iii D.L."/>
            <person name="Cornejo O."/>
            <person name="Findley S.D."/>
            <person name="Zheng P."/>
            <person name="Utro F."/>
            <person name="Royaert S."/>
            <person name="Saski C."/>
            <person name="Jenkins J."/>
            <person name="Podicheti R."/>
            <person name="Zhao M."/>
            <person name="Scheffler B.E."/>
            <person name="Stack J.C."/>
            <person name="Feltus F.A."/>
            <person name="Mustiga G.M."/>
            <person name="Amores F."/>
            <person name="Phillips W."/>
            <person name="Marelli J.P."/>
            <person name="May G.D."/>
            <person name="Shapiro H."/>
            <person name="Ma J."/>
            <person name="Bustamante C.D."/>
            <person name="Schnell R.J."/>
            <person name="Main D."/>
            <person name="Gilbert D."/>
            <person name="Parida L."/>
            <person name="Kuhn D.N."/>
        </authorList>
    </citation>
    <scope>NUCLEOTIDE SEQUENCE [LARGE SCALE GENOMIC DNA]</scope>
    <source>
        <strain evidence="2">cv. Matina 1-6</strain>
    </source>
</reference>
<dbReference type="HOGENOM" id="CLU_2268729_0_0_1"/>
<protein>
    <submittedName>
        <fullName evidence="1">Uncharacterized protein</fullName>
    </submittedName>
</protein>
<dbReference type="AlphaFoldDB" id="A0A061FHC8"/>
<evidence type="ECO:0000313" key="2">
    <source>
        <dbReference type="Proteomes" id="UP000026915"/>
    </source>
</evidence>
<organism evidence="1 2">
    <name type="scientific">Theobroma cacao</name>
    <name type="common">Cacao</name>
    <name type="synonym">Cocoa</name>
    <dbReference type="NCBI Taxonomy" id="3641"/>
    <lineage>
        <taxon>Eukaryota</taxon>
        <taxon>Viridiplantae</taxon>
        <taxon>Streptophyta</taxon>
        <taxon>Embryophyta</taxon>
        <taxon>Tracheophyta</taxon>
        <taxon>Spermatophyta</taxon>
        <taxon>Magnoliopsida</taxon>
        <taxon>eudicotyledons</taxon>
        <taxon>Gunneridae</taxon>
        <taxon>Pentapetalae</taxon>
        <taxon>rosids</taxon>
        <taxon>malvids</taxon>
        <taxon>Malvales</taxon>
        <taxon>Malvaceae</taxon>
        <taxon>Byttnerioideae</taxon>
        <taxon>Theobroma</taxon>
    </lineage>
</organism>
<dbReference type="Gramene" id="EOY16481">
    <property type="protein sequence ID" value="EOY16481"/>
    <property type="gene ID" value="TCM_035254"/>
</dbReference>
<sequence length="103" mass="11566">MLLKEHWICAPKEHPSMFPGNTQTVLSKEYQNGAPKEHHVGEHPITASQGTPTFGSTRSMLLRSTTMGAPLRILIKYFLIRSDMGWSTVKWSIVKGKRGVFAQ</sequence>
<proteinExistence type="predicted"/>
<name>A0A061FHC8_THECC</name>
<gene>
    <name evidence="1" type="ORF">TCM_035254</name>
</gene>
<keyword evidence="2" id="KW-1185">Reference proteome</keyword>